<evidence type="ECO:0000313" key="3">
    <source>
        <dbReference type="Proteomes" id="UP000269721"/>
    </source>
</evidence>
<dbReference type="Proteomes" id="UP000269721">
    <property type="component" value="Unassembled WGS sequence"/>
</dbReference>
<dbReference type="EMBL" id="KZ994268">
    <property type="protein sequence ID" value="RKO93373.1"/>
    <property type="molecule type" value="Genomic_DNA"/>
</dbReference>
<keyword evidence="3" id="KW-1185">Reference proteome</keyword>
<gene>
    <name evidence="2" type="ORF">BDK51DRAFT_44024</name>
</gene>
<dbReference type="AlphaFoldDB" id="A0A4P9WMW0"/>
<sequence>MPDQHLVLRPRESSSTKLSHAATPGHQLLNFKTHLAHRNLRQRTTNACWFSVFVVVLDFFRALFVSVNPPEAICDHRRSEYPGEAIPLRQSEQRPSTDFPQSGDARVEKGFTDICGKNSGGESVFEIAGGAFPIKYCYHDPQFPVLASDAVFSARLNSTPPASSAAHIDAPAKPFPQVTSLFPAPEPLPLLTSTPLITPLKFPRNSPLSPNASAPSLLTSFIAFS</sequence>
<feature type="region of interest" description="Disordered" evidence="1">
    <location>
        <begin position="1"/>
        <end position="23"/>
    </location>
</feature>
<reference evidence="3" key="1">
    <citation type="journal article" date="2018" name="Nat. Microbiol.">
        <title>Leveraging single-cell genomics to expand the fungal tree of life.</title>
        <authorList>
            <person name="Ahrendt S.R."/>
            <person name="Quandt C.A."/>
            <person name="Ciobanu D."/>
            <person name="Clum A."/>
            <person name="Salamov A."/>
            <person name="Andreopoulos B."/>
            <person name="Cheng J.F."/>
            <person name="Woyke T."/>
            <person name="Pelin A."/>
            <person name="Henrissat B."/>
            <person name="Reynolds N.K."/>
            <person name="Benny G.L."/>
            <person name="Smith M.E."/>
            <person name="James T.Y."/>
            <person name="Grigoriev I.V."/>
        </authorList>
    </citation>
    <scope>NUCLEOTIDE SEQUENCE [LARGE SCALE GENOMIC DNA]</scope>
</reference>
<protein>
    <submittedName>
        <fullName evidence="2">Uncharacterized protein</fullName>
    </submittedName>
</protein>
<evidence type="ECO:0000313" key="2">
    <source>
        <dbReference type="EMBL" id="RKO93373.1"/>
    </source>
</evidence>
<name>A0A4P9WMW0_9FUNG</name>
<accession>A0A4P9WMW0</accession>
<proteinExistence type="predicted"/>
<evidence type="ECO:0000256" key="1">
    <source>
        <dbReference type="SAM" id="MobiDB-lite"/>
    </source>
</evidence>
<organism evidence="2 3">
    <name type="scientific">Blyttiomyces helicus</name>
    <dbReference type="NCBI Taxonomy" id="388810"/>
    <lineage>
        <taxon>Eukaryota</taxon>
        <taxon>Fungi</taxon>
        <taxon>Fungi incertae sedis</taxon>
        <taxon>Chytridiomycota</taxon>
        <taxon>Chytridiomycota incertae sedis</taxon>
        <taxon>Chytridiomycetes</taxon>
        <taxon>Chytridiomycetes incertae sedis</taxon>
        <taxon>Blyttiomyces</taxon>
    </lineage>
</organism>